<dbReference type="Pfam" id="PF09766">
    <property type="entry name" value="FmiP_Thoc5"/>
    <property type="match status" value="1"/>
</dbReference>
<feature type="transmembrane region" description="Helical" evidence="12">
    <location>
        <begin position="1122"/>
        <end position="1154"/>
    </location>
</feature>
<feature type="disulfide bond" evidence="10">
    <location>
        <begin position="72"/>
        <end position="81"/>
    </location>
</feature>
<dbReference type="InterPro" id="IPR000742">
    <property type="entry name" value="EGF"/>
</dbReference>
<dbReference type="GO" id="GO:0005615">
    <property type="term" value="C:extracellular space"/>
    <property type="evidence" value="ECO:0007669"/>
    <property type="project" value="UniProtKB-ARBA"/>
</dbReference>
<protein>
    <recommendedName>
        <fullName evidence="14">EGF-like domain-containing protein</fullName>
    </recommendedName>
</protein>
<sequence>MKRFMWDAIFLLTGCLFTCGQVQENSTTTPVKYPLAAAVRSHFDDCPDSHRQFCFHGTCRFLVQEDTPACVCHPGFVGMRCEHADLLAVVATNQKQQTLATLLALCIMGCALLILLCTLLHCCRRRGVCGCGQPLPCRPEKPSDLLKGRASCCHSEKGYLPRSQALQRCRFAMSSDALKKRKPKVIRSDGGTPEGKRNRGEGDQASGGNVVDARVYNEDVELEGRDPGQDYDQYKETCEALAKLMAEIQELKTSGVRDNSVEIEERRMQSCIHFMTLKKLNRLAHMRLKRGRDQTHEAKQRVDALHLQLQNLLYEVMHLQKEISKCLEFKSKHEEIELVSVDEFFQEAPPDISRPQLTKEDPHQLTLSRLDWELEQRKRLAEKYKDSLASKEKILKGIEVKKEYLSSLQPGLNAIMQASLPVQEYLSMPFEQAQKQNEVARHLPPPLYVLLVQANAYGQACDKSLAVSVSGDVDEAKALSKPPEDSQDDESDSDAEEEQQNTKRRRPTLGGQLDDKRREMLKRHPLSLCVDLRCKDGSVLHLFFYYLMNLNIMTVKAKVSTAADLTGAISAGELLNPETLLNCLYANDQGAETPNPANRYQFDKVGISTFGDYVTDLGHPYIWVQNLGGLQFPSDRPEAIPGGSTLSASHMENTMKLLRARLQSRLALHKQFSSLEHSIVPVSSECQNLFPAKVVSRLARWTTATHQEYVEMPFTQHVALAGLAQETDLFFMAVIERGTARLQAAVVLNPRYPEVTPLFALSLSWKGERSGRTDDNLRAMESEVNVFKCELQGPRPGYQLLTNQLQRLCLCLDVYLETESQDESVEGPREFPREKMCLRTVRPLLQSPSPPCSSSVPRRLTAAPINSPHCTRADELADIHFLAFSSVVFVSLVSVLDDFLAFSTVVFVSLVSVLEDFSAFSVLESVGSFAATLGASFSSFFSSFLGSAFFSVFGSGFSSGAAFWAGFSSETLVFTSALAALSSAFLGAGFSSSFLAWAGSSFGVALGAALGVSAFAGASSALLSFLASSFSVFSAFSFGLASGLSSDLAFGSLSLSSLEGCGCSLGFASFSGLVASFTAAGLGLSSTGDLAFSWTGDLGRGDLDLSSAGDFDSGDFTVILHFFHFFIFFSFLFLFLPLFTFLLLSGLSLFCYLLRNLGFIRLFFQDDGFRNLLRFDFDARDPGGAVHGVPGPLQRLQFDGAGLQLTAVVPNLILRTPYGIVVEAHPLRFPASLCRLTLPPPGADSQTLPPIGAPGQDWFGTVCYYKSQPHPATARGEDGAKGSASWCLLQRHHCMAVQLGSDLPQCAGHIRLHGVPRLEQHGGALDLREQVADLLLVVLLEEHGLLLERLELLVQLQAGQPALVDVLMHGPDRRLQLLPAAGFVVHPLLQVLDVVLDVLLLQQHLLFLVAQLRHQAAQVSYLPLVELPDGRPARLALPQRHRLGLQVLVVQLQVPHLVDVAGEAVVERLQHFLLVSGPGVSVKRLQAVGGGDLAVAARPSAAAHPSVRIEGLELSLSTLSCAQEETCVAKGNHVHLPDTMDMEDHSTTEVKTEKRRDHAEWLPGARRDGTTTSPAQANVKMYEQLQLHRTVEDTEAADRYHASLASGELGEWKSWRLSIISCLKPSSPPCCRSSDALLGALQHALPQEREEEAEEERSDGPVQANVKM</sequence>
<feature type="transmembrane region" description="Helical" evidence="12">
    <location>
        <begin position="1032"/>
        <end position="1053"/>
    </location>
</feature>
<feature type="transmembrane region" description="Helical" evidence="12">
    <location>
        <begin position="1004"/>
        <end position="1026"/>
    </location>
</feature>
<dbReference type="GO" id="GO:0000445">
    <property type="term" value="C:THO complex part of transcription export complex"/>
    <property type="evidence" value="ECO:0007669"/>
    <property type="project" value="TreeGrafter"/>
</dbReference>
<keyword evidence="13" id="KW-0732">Signal</keyword>
<dbReference type="GO" id="GO:0008284">
    <property type="term" value="P:positive regulation of cell population proliferation"/>
    <property type="evidence" value="ECO:0007669"/>
    <property type="project" value="UniProtKB-ARBA"/>
</dbReference>
<feature type="domain" description="EGF-like" evidence="14">
    <location>
        <begin position="42"/>
        <end position="82"/>
    </location>
</feature>
<dbReference type="Gene3D" id="2.10.25.10">
    <property type="entry name" value="Laminin"/>
    <property type="match status" value="1"/>
</dbReference>
<feature type="region of interest" description="Disordered" evidence="11">
    <location>
        <begin position="181"/>
        <end position="210"/>
    </location>
</feature>
<keyword evidence="6" id="KW-0339">Growth factor</keyword>
<evidence type="ECO:0000256" key="1">
    <source>
        <dbReference type="ARBA" id="ARBA00004123"/>
    </source>
</evidence>
<dbReference type="GO" id="GO:0003729">
    <property type="term" value="F:mRNA binding"/>
    <property type="evidence" value="ECO:0007669"/>
    <property type="project" value="TreeGrafter"/>
</dbReference>
<dbReference type="PROSITE" id="PS00022">
    <property type="entry name" value="EGF_1"/>
    <property type="match status" value="1"/>
</dbReference>
<dbReference type="PROSITE" id="PS01186">
    <property type="entry name" value="EGF_2"/>
    <property type="match status" value="1"/>
</dbReference>
<feature type="transmembrane region" description="Helical" evidence="12">
    <location>
        <begin position="1065"/>
        <end position="1084"/>
    </location>
</feature>
<comment type="caution">
    <text evidence="15">The sequence shown here is derived from an EMBL/GenBank/DDBJ whole genome shotgun (WGS) entry which is preliminary data.</text>
</comment>
<evidence type="ECO:0000256" key="9">
    <source>
        <dbReference type="ARBA" id="ARBA00023246"/>
    </source>
</evidence>
<keyword evidence="12" id="KW-1133">Transmembrane helix</keyword>
<keyword evidence="12" id="KW-0812">Transmembrane</keyword>
<feature type="transmembrane region" description="Helical" evidence="12">
    <location>
        <begin position="973"/>
        <end position="997"/>
    </location>
</feature>
<evidence type="ECO:0000256" key="4">
    <source>
        <dbReference type="ARBA" id="ARBA00022525"/>
    </source>
</evidence>
<feature type="chain" id="PRO_5041919134" description="EGF-like domain-containing protein" evidence="13">
    <location>
        <begin position="21"/>
        <end position="1668"/>
    </location>
</feature>
<evidence type="ECO:0000256" key="6">
    <source>
        <dbReference type="ARBA" id="ARBA00023030"/>
    </source>
</evidence>
<dbReference type="PANTHER" id="PTHR13375:SF3">
    <property type="entry name" value="THO COMPLEX SUBUNIT 5 HOMOLOG"/>
    <property type="match status" value="1"/>
</dbReference>
<evidence type="ECO:0000259" key="14">
    <source>
        <dbReference type="PROSITE" id="PS50026"/>
    </source>
</evidence>
<evidence type="ECO:0000256" key="7">
    <source>
        <dbReference type="ARBA" id="ARBA00023157"/>
    </source>
</evidence>
<feature type="compositionally biased region" description="Basic and acidic residues" evidence="11">
    <location>
        <begin position="474"/>
        <end position="484"/>
    </location>
</feature>
<dbReference type="PANTHER" id="PTHR13375">
    <property type="entry name" value="FMS INTERACTING PROTEIN"/>
    <property type="match status" value="1"/>
</dbReference>
<accession>A0AAD7T446</accession>
<keyword evidence="4" id="KW-0964">Secreted</keyword>
<dbReference type="EMBL" id="JAINUG010000014">
    <property type="protein sequence ID" value="KAJ8414062.1"/>
    <property type="molecule type" value="Genomic_DNA"/>
</dbReference>
<evidence type="ECO:0000256" key="12">
    <source>
        <dbReference type="SAM" id="Phobius"/>
    </source>
</evidence>
<dbReference type="PROSITE" id="PS50026">
    <property type="entry name" value="EGF_3"/>
    <property type="match status" value="1"/>
</dbReference>
<keyword evidence="12" id="KW-0472">Membrane</keyword>
<evidence type="ECO:0000256" key="10">
    <source>
        <dbReference type="PROSITE-ProRule" id="PRU00076"/>
    </source>
</evidence>
<evidence type="ECO:0000256" key="8">
    <source>
        <dbReference type="ARBA" id="ARBA00023242"/>
    </source>
</evidence>
<dbReference type="InterPro" id="IPR019163">
    <property type="entry name" value="THO_Thoc5"/>
</dbReference>
<reference evidence="15" key="1">
    <citation type="journal article" date="2023" name="Science">
        <title>Genome structures resolve the early diversification of teleost fishes.</title>
        <authorList>
            <person name="Parey E."/>
            <person name="Louis A."/>
            <person name="Montfort J."/>
            <person name="Bouchez O."/>
            <person name="Roques C."/>
            <person name="Iampietro C."/>
            <person name="Lluch J."/>
            <person name="Castinel A."/>
            <person name="Donnadieu C."/>
            <person name="Desvignes T."/>
            <person name="Floi Bucao C."/>
            <person name="Jouanno E."/>
            <person name="Wen M."/>
            <person name="Mejri S."/>
            <person name="Dirks R."/>
            <person name="Jansen H."/>
            <person name="Henkel C."/>
            <person name="Chen W.J."/>
            <person name="Zahm M."/>
            <person name="Cabau C."/>
            <person name="Klopp C."/>
            <person name="Thompson A.W."/>
            <person name="Robinson-Rechavi M."/>
            <person name="Braasch I."/>
            <person name="Lecointre G."/>
            <person name="Bobe J."/>
            <person name="Postlethwait J.H."/>
            <person name="Berthelot C."/>
            <person name="Roest Crollius H."/>
            <person name="Guiguen Y."/>
        </authorList>
    </citation>
    <scope>NUCLEOTIDE SEQUENCE</scope>
    <source>
        <strain evidence="15">NC1722</strain>
    </source>
</reference>
<feature type="region of interest" description="Disordered" evidence="11">
    <location>
        <begin position="474"/>
        <end position="517"/>
    </location>
</feature>
<dbReference type="PRINTS" id="PR00009">
    <property type="entry name" value="EGFTGF"/>
</dbReference>
<dbReference type="GO" id="GO:0051781">
    <property type="term" value="P:positive regulation of cell division"/>
    <property type="evidence" value="ECO:0007669"/>
    <property type="project" value="UniProtKB-KW"/>
</dbReference>
<keyword evidence="8" id="KW-0539">Nucleus</keyword>
<evidence type="ECO:0000313" key="15">
    <source>
        <dbReference type="EMBL" id="KAJ8414062.1"/>
    </source>
</evidence>
<keyword evidence="7 10" id="KW-1015">Disulfide bond</keyword>
<dbReference type="Proteomes" id="UP001221898">
    <property type="component" value="Unassembled WGS sequence"/>
</dbReference>
<evidence type="ECO:0000256" key="2">
    <source>
        <dbReference type="ARBA" id="ARBA00004239"/>
    </source>
</evidence>
<dbReference type="FunFam" id="2.10.25.10:FF:000182">
    <property type="entry name" value="Protransforming growth factor alpha"/>
    <property type="match status" value="1"/>
</dbReference>
<name>A0AAD7T446_9TELE</name>
<feature type="signal peptide" evidence="13">
    <location>
        <begin position="1"/>
        <end position="20"/>
    </location>
</feature>
<evidence type="ECO:0000256" key="3">
    <source>
        <dbReference type="ARBA" id="ARBA00008044"/>
    </source>
</evidence>
<feature type="transmembrane region" description="Helical" evidence="12">
    <location>
        <begin position="944"/>
        <end position="967"/>
    </location>
</feature>
<organism evidence="15 16">
    <name type="scientific">Aldrovandia affinis</name>
    <dbReference type="NCBI Taxonomy" id="143900"/>
    <lineage>
        <taxon>Eukaryota</taxon>
        <taxon>Metazoa</taxon>
        <taxon>Chordata</taxon>
        <taxon>Craniata</taxon>
        <taxon>Vertebrata</taxon>
        <taxon>Euteleostomi</taxon>
        <taxon>Actinopterygii</taxon>
        <taxon>Neopterygii</taxon>
        <taxon>Teleostei</taxon>
        <taxon>Notacanthiformes</taxon>
        <taxon>Halosauridae</taxon>
        <taxon>Aldrovandia</taxon>
    </lineage>
</organism>
<dbReference type="GO" id="GO:0006406">
    <property type="term" value="P:mRNA export from nucleus"/>
    <property type="evidence" value="ECO:0007669"/>
    <property type="project" value="TreeGrafter"/>
</dbReference>
<evidence type="ECO:0000313" key="16">
    <source>
        <dbReference type="Proteomes" id="UP001221898"/>
    </source>
</evidence>
<comment type="caution">
    <text evidence="10">Lacks conserved residue(s) required for the propagation of feature annotation.</text>
</comment>
<evidence type="ECO:0000256" key="11">
    <source>
        <dbReference type="SAM" id="MobiDB-lite"/>
    </source>
</evidence>
<keyword evidence="16" id="KW-1185">Reference proteome</keyword>
<comment type="similarity">
    <text evidence="3">Belongs to the THOC5 family.</text>
</comment>
<evidence type="ECO:0000256" key="13">
    <source>
        <dbReference type="SAM" id="SignalP"/>
    </source>
</evidence>
<comment type="subcellular location">
    <subcellularLocation>
        <location evidence="1">Nucleus</location>
    </subcellularLocation>
    <subcellularLocation>
        <location evidence="2">Secreted</location>
        <location evidence="2">Extracellular space</location>
    </subcellularLocation>
</comment>
<gene>
    <name evidence="15" type="ORF">AAFF_G00066600</name>
</gene>
<dbReference type="SUPFAM" id="SSF57196">
    <property type="entry name" value="EGF/Laminin"/>
    <property type="match status" value="1"/>
</dbReference>
<keyword evidence="5 10" id="KW-0245">EGF-like domain</keyword>
<feature type="transmembrane region" description="Helical" evidence="12">
    <location>
        <begin position="99"/>
        <end position="120"/>
    </location>
</feature>
<feature type="region of interest" description="Disordered" evidence="11">
    <location>
        <begin position="1645"/>
        <end position="1668"/>
    </location>
</feature>
<dbReference type="GO" id="GO:0008083">
    <property type="term" value="F:growth factor activity"/>
    <property type="evidence" value="ECO:0007669"/>
    <property type="project" value="UniProtKB-KW"/>
</dbReference>
<keyword evidence="9" id="KW-0497">Mitogen</keyword>
<proteinExistence type="inferred from homology"/>
<dbReference type="SMART" id="SM00181">
    <property type="entry name" value="EGF"/>
    <property type="match status" value="1"/>
</dbReference>
<evidence type="ECO:0000256" key="5">
    <source>
        <dbReference type="ARBA" id="ARBA00022536"/>
    </source>
</evidence>
<feature type="compositionally biased region" description="Acidic residues" evidence="11">
    <location>
        <begin position="485"/>
        <end position="499"/>
    </location>
</feature>